<dbReference type="Pfam" id="PF00735">
    <property type="entry name" value="Septin"/>
    <property type="match status" value="1"/>
</dbReference>
<gene>
    <name evidence="5" type="ORF">HYH03_000756</name>
</gene>
<organism evidence="5 6">
    <name type="scientific">Edaphochlamys debaryana</name>
    <dbReference type="NCBI Taxonomy" id="47281"/>
    <lineage>
        <taxon>Eukaryota</taxon>
        <taxon>Viridiplantae</taxon>
        <taxon>Chlorophyta</taxon>
        <taxon>core chlorophytes</taxon>
        <taxon>Chlorophyceae</taxon>
        <taxon>CS clade</taxon>
        <taxon>Chlamydomonadales</taxon>
        <taxon>Chlamydomonadales incertae sedis</taxon>
        <taxon>Edaphochlamys</taxon>
    </lineage>
</organism>
<dbReference type="EMBL" id="JAEHOE010000002">
    <property type="protein sequence ID" value="KAG2500929.1"/>
    <property type="molecule type" value="Genomic_DNA"/>
</dbReference>
<dbReference type="OrthoDB" id="416553at2759"/>
<dbReference type="InterPro" id="IPR030379">
    <property type="entry name" value="G_SEPTIN_dom"/>
</dbReference>
<accession>A0A835YNF7</accession>
<dbReference type="PRINTS" id="PR00449">
    <property type="entry name" value="RASTRNSFRMNG"/>
</dbReference>
<evidence type="ECO:0000256" key="3">
    <source>
        <dbReference type="SAM" id="Phobius"/>
    </source>
</evidence>
<dbReference type="PANTHER" id="PTHR18884">
    <property type="entry name" value="SEPTIN"/>
    <property type="match status" value="1"/>
</dbReference>
<dbReference type="InterPro" id="IPR027417">
    <property type="entry name" value="P-loop_NTPase"/>
</dbReference>
<reference evidence="5" key="1">
    <citation type="journal article" date="2020" name="bioRxiv">
        <title>Comparative genomics of Chlamydomonas.</title>
        <authorList>
            <person name="Craig R.J."/>
            <person name="Hasan A.R."/>
            <person name="Ness R.W."/>
            <person name="Keightley P.D."/>
        </authorList>
    </citation>
    <scope>NUCLEOTIDE SEQUENCE</scope>
    <source>
        <strain evidence="5">CCAP 11/70</strain>
    </source>
</reference>
<dbReference type="Proteomes" id="UP000612055">
    <property type="component" value="Unassembled WGS sequence"/>
</dbReference>
<keyword evidence="6" id="KW-1185">Reference proteome</keyword>
<dbReference type="SUPFAM" id="SSF52540">
    <property type="entry name" value="P-loop containing nucleoside triphosphate hydrolases"/>
    <property type="match status" value="1"/>
</dbReference>
<evidence type="ECO:0000256" key="1">
    <source>
        <dbReference type="RuleBase" id="RU004560"/>
    </source>
</evidence>
<evidence type="ECO:0000313" key="5">
    <source>
        <dbReference type="EMBL" id="KAG2500929.1"/>
    </source>
</evidence>
<dbReference type="PROSITE" id="PS51719">
    <property type="entry name" value="G_SEPTIN"/>
    <property type="match status" value="1"/>
</dbReference>
<keyword evidence="3" id="KW-0812">Transmembrane</keyword>
<sequence length="485" mass="54467">MSSSYQKFAASVREEGPSSSAPPPSVGATATPFANATHRYVNGHDMPPMPLTEDKLAGANVPRAGTMPERRLSISSNYSRASEMVQGKDALLGPRRPRPHKIWRKKYIKLIVVGDSGLGKTTLIKSLISIPGERLQVHDGSYTPTDQFRRDPESLSSTISWRDEEDRVIWVYKIQDTPGYGDELDVFRNLKMVQDYIESQNRKWLEMEQARDRKEDLAELEDPRVDLCIFCIPPHRLRPIDLKYMFELGRHVPVVPVVTKADTMTIREANTYRTEVANRIANPMVPGIHDKINIFKFERDTLERAGVSDQATPHPPFLVVASNDISEELAAAEPPLFWPERRYPWGCAEAFNREHSDLLQLRALLMKEALEEISKIKRQRYEDWRRSTLGGMKLGRKLIGALLWTVVPAVICLQVGRAGVRMEDVRRFVSKNVDRARKVVGKGGDKKPATIESVPLPPAPAPVAAPPPPPPAAAPAPEKKKGWGF</sequence>
<proteinExistence type="inferred from homology"/>
<feature type="transmembrane region" description="Helical" evidence="3">
    <location>
        <begin position="398"/>
        <end position="420"/>
    </location>
</feature>
<dbReference type="Gene3D" id="3.40.50.300">
    <property type="entry name" value="P-loop containing nucleotide triphosphate hydrolases"/>
    <property type="match status" value="1"/>
</dbReference>
<keyword evidence="3" id="KW-0472">Membrane</keyword>
<keyword evidence="3" id="KW-1133">Transmembrane helix</keyword>
<feature type="domain" description="Septin-type G" evidence="4">
    <location>
        <begin position="104"/>
        <end position="391"/>
    </location>
</feature>
<dbReference type="AlphaFoldDB" id="A0A835YNF7"/>
<evidence type="ECO:0000259" key="4">
    <source>
        <dbReference type="PROSITE" id="PS51719"/>
    </source>
</evidence>
<protein>
    <recommendedName>
        <fullName evidence="4">Septin-type G domain-containing protein</fullName>
    </recommendedName>
</protein>
<evidence type="ECO:0000256" key="2">
    <source>
        <dbReference type="SAM" id="MobiDB-lite"/>
    </source>
</evidence>
<feature type="region of interest" description="Disordered" evidence="2">
    <location>
        <begin position="1"/>
        <end position="31"/>
    </location>
</feature>
<evidence type="ECO:0000313" key="6">
    <source>
        <dbReference type="Proteomes" id="UP000612055"/>
    </source>
</evidence>
<dbReference type="GO" id="GO:0005525">
    <property type="term" value="F:GTP binding"/>
    <property type="evidence" value="ECO:0007669"/>
    <property type="project" value="UniProtKB-KW"/>
</dbReference>
<comment type="caution">
    <text evidence="5">The sequence shown here is derived from an EMBL/GenBank/DDBJ whole genome shotgun (WGS) entry which is preliminary data.</text>
</comment>
<feature type="compositionally biased region" description="Pro residues" evidence="2">
    <location>
        <begin position="455"/>
        <end position="474"/>
    </location>
</feature>
<feature type="region of interest" description="Disordered" evidence="2">
    <location>
        <begin position="439"/>
        <end position="485"/>
    </location>
</feature>
<keyword evidence="1" id="KW-0342">GTP-binding</keyword>
<keyword evidence="1" id="KW-0547">Nucleotide-binding</keyword>
<feature type="compositionally biased region" description="Basic and acidic residues" evidence="2">
    <location>
        <begin position="439"/>
        <end position="449"/>
    </location>
</feature>
<comment type="similarity">
    <text evidence="1">Belongs to the TRAFAC class TrmE-Era-EngA-EngB-Septin-like GTPase superfamily. Septin GTPase family.</text>
</comment>
<name>A0A835YNF7_9CHLO</name>